<dbReference type="GO" id="GO:0070062">
    <property type="term" value="C:extracellular exosome"/>
    <property type="evidence" value="ECO:0007669"/>
    <property type="project" value="TreeGrafter"/>
</dbReference>
<feature type="compositionally biased region" description="Low complexity" evidence="3">
    <location>
        <begin position="378"/>
        <end position="389"/>
    </location>
</feature>
<dbReference type="GO" id="GO:0031514">
    <property type="term" value="C:motile cilium"/>
    <property type="evidence" value="ECO:0007669"/>
    <property type="project" value="TreeGrafter"/>
</dbReference>
<dbReference type="Proteomes" id="UP000261560">
    <property type="component" value="Unplaced"/>
</dbReference>
<dbReference type="AlphaFoldDB" id="A0A3B3BIQ9"/>
<organism evidence="4 5">
    <name type="scientific">Oryzias melastigma</name>
    <name type="common">Marine medaka</name>
    <dbReference type="NCBI Taxonomy" id="30732"/>
    <lineage>
        <taxon>Eukaryota</taxon>
        <taxon>Metazoa</taxon>
        <taxon>Chordata</taxon>
        <taxon>Craniata</taxon>
        <taxon>Vertebrata</taxon>
        <taxon>Euteleostomi</taxon>
        <taxon>Actinopterygii</taxon>
        <taxon>Neopterygii</taxon>
        <taxon>Teleostei</taxon>
        <taxon>Neoteleostei</taxon>
        <taxon>Acanthomorphata</taxon>
        <taxon>Ovalentaria</taxon>
        <taxon>Atherinomorphae</taxon>
        <taxon>Beloniformes</taxon>
        <taxon>Adrianichthyidae</taxon>
        <taxon>Oryziinae</taxon>
        <taxon>Oryzias</taxon>
    </lineage>
</organism>
<dbReference type="STRING" id="30732.ENSOMEP00000005089"/>
<dbReference type="SMART" id="SM00028">
    <property type="entry name" value="TPR"/>
    <property type="match status" value="7"/>
</dbReference>
<dbReference type="CTD" id="118491"/>
<feature type="compositionally biased region" description="Basic and acidic residues" evidence="3">
    <location>
        <begin position="245"/>
        <end position="263"/>
    </location>
</feature>
<dbReference type="Gene3D" id="1.25.40.10">
    <property type="entry name" value="Tetratricopeptide repeat domain"/>
    <property type="match status" value="3"/>
</dbReference>
<dbReference type="PANTHER" id="PTHR44314">
    <property type="entry name" value="CILIA- AND FLAGELLA-ASSOCIATED PROTEIN 70"/>
    <property type="match status" value="1"/>
</dbReference>
<feature type="compositionally biased region" description="Polar residues" evidence="3">
    <location>
        <begin position="417"/>
        <end position="433"/>
    </location>
</feature>
<dbReference type="SUPFAM" id="SSF48452">
    <property type="entry name" value="TPR-like"/>
    <property type="match status" value="2"/>
</dbReference>
<dbReference type="KEGG" id="oml:112161138"/>
<proteinExistence type="predicted"/>
<dbReference type="GeneID" id="112161138"/>
<feature type="region of interest" description="Disordered" evidence="3">
    <location>
        <begin position="244"/>
        <end position="263"/>
    </location>
</feature>
<feature type="region of interest" description="Disordered" evidence="3">
    <location>
        <begin position="378"/>
        <end position="435"/>
    </location>
</feature>
<dbReference type="PANTHER" id="PTHR44314:SF1">
    <property type="entry name" value="CILIA- AND FLAGELLA-ASSOCIATED PROTEIN 70"/>
    <property type="match status" value="1"/>
</dbReference>
<reference evidence="4" key="1">
    <citation type="submission" date="2025-08" db="UniProtKB">
        <authorList>
            <consortium name="Ensembl"/>
        </authorList>
    </citation>
    <scope>IDENTIFICATION</scope>
</reference>
<dbReference type="GO" id="GO:0060271">
    <property type="term" value="P:cilium assembly"/>
    <property type="evidence" value="ECO:0007669"/>
    <property type="project" value="TreeGrafter"/>
</dbReference>
<accession>A0A3B3BIQ9</accession>
<dbReference type="Pfam" id="PF13432">
    <property type="entry name" value="TPR_16"/>
    <property type="match status" value="1"/>
</dbReference>
<dbReference type="GO" id="GO:0003341">
    <property type="term" value="P:cilium movement"/>
    <property type="evidence" value="ECO:0007669"/>
    <property type="project" value="TreeGrafter"/>
</dbReference>
<dbReference type="OMA" id="MSDYHMQ"/>
<keyword evidence="5" id="KW-1185">Reference proteome</keyword>
<dbReference type="InterPro" id="IPR052628">
    <property type="entry name" value="CFAP70"/>
</dbReference>
<dbReference type="Pfam" id="PF13181">
    <property type="entry name" value="TPR_8"/>
    <property type="match status" value="1"/>
</dbReference>
<reference evidence="4" key="2">
    <citation type="submission" date="2025-09" db="UniProtKB">
        <authorList>
            <consortium name="Ensembl"/>
        </authorList>
    </citation>
    <scope>IDENTIFICATION</scope>
</reference>
<evidence type="ECO:0000256" key="2">
    <source>
        <dbReference type="ARBA" id="ARBA00022803"/>
    </source>
</evidence>
<evidence type="ECO:0000313" key="4">
    <source>
        <dbReference type="Ensembl" id="ENSOMEP00000005089.1"/>
    </source>
</evidence>
<dbReference type="GeneTree" id="ENSGT00390000013319"/>
<sequence length="1061" mass="117908">METPDKTEEAVVSINISVKQGQNVHGRKAGSFQSFLQAAFNGEVLGESEKKPGDPEGHPVDYNFTFLLQLPNDARTRSDVAQKPVMITVLELLPEEKKSKINTVALGQAALGLMPLLQGQSSFSSILPVNPVNSSSVRDSQLGFSHKQPSLDVCVSVADPLLSEDELSSSNFLKITLDAVYSVPESWVPVPTPVTYAAALEVPLTAEQDQVVMFSEGQLKPGGDDDKKKLMNHQSVSKSYLQHDVQLEQPEKDEEPTSKEDQVFCHEAESTKSRVSWDSEICCFLDAGGASRLQQKIIESRLWPVEVMRSTSPLAKLGSDNSEIPFHGVAYVDFGPLLYPGVSSIRGAYAIQAFSEAELLNQAKRSVSVLKEQAKAAANQARSRANSAAGTQKRTGKNFDGNYIAAKDPKEPAKKQPSGSNRMAPNDTATSLAENEPQLNVEANMYLEAKSFIVIKIALDKPLVAQISPEEVARRLKALIPPRPLPPEGPNRAEKAVLEFHKQVGDAVDVISQQYNELFGASRELPQNESQEQMLKQLMGALNVSGRYFSFHEKFKHAIVRIVRDKLRQTDTFSDPQESQEFVSQLYVYLVDETRVALSKIYCSDVVEDCPEEISLHSSQLLHFAKEAQLTGNYQLAAQYYEELVVRHTHDASYKFGWGSLFMLTKDYIKAKECFYDAVATNQAHQPSLMMLGVLALMFERYTEAQTFLERAATTDPPSVPAWTLLGLLHESQNEPILGEWAFIEAKKLLRGDEAKSKGPKEREKDTEEQNKTETDQQGEKGAVPLQPATVEAAETLDLQDSEGWDEPPAQLDSKSAPRKLLSTIYTQTVQFLLENNAPQMAEHALSQELLCSEGGRSLSYLVLLAKLQLLKGDYSSAADSLKEALLLTNEDADVWALKGHCHYLQGAFTEAMESYEWSLNIIKNPSDSHIVLLRLGSIYLLEGKFQQAKVTYLQACEQSPSCLTWLGLGTACYHLQELKEAEEALTEANHLNTENAEVWAYLSLICLKSARQQEAKLFYKYAVRFNLQNDSLLEEIRQLMNQLHLSQVDSCFGTNIKIDV</sequence>
<dbReference type="InterPro" id="IPR011990">
    <property type="entry name" value="TPR-like_helical_dom_sf"/>
</dbReference>
<dbReference type="RefSeq" id="XP_024151933.1">
    <property type="nucleotide sequence ID" value="XM_024296165.2"/>
</dbReference>
<feature type="compositionally biased region" description="Basic and acidic residues" evidence="3">
    <location>
        <begin position="753"/>
        <end position="779"/>
    </location>
</feature>
<evidence type="ECO:0000256" key="1">
    <source>
        <dbReference type="ARBA" id="ARBA00022737"/>
    </source>
</evidence>
<evidence type="ECO:0000313" key="5">
    <source>
        <dbReference type="Proteomes" id="UP000261560"/>
    </source>
</evidence>
<protein>
    <submittedName>
        <fullName evidence="4">Cilia and flagella associated protein 70</fullName>
    </submittedName>
</protein>
<keyword evidence="2" id="KW-0802">TPR repeat</keyword>
<evidence type="ECO:0000256" key="3">
    <source>
        <dbReference type="SAM" id="MobiDB-lite"/>
    </source>
</evidence>
<dbReference type="Ensembl" id="ENSOMET00000008069.1">
    <property type="protein sequence ID" value="ENSOMEP00000005089.1"/>
    <property type="gene ID" value="ENSOMEG00000006069.1"/>
</dbReference>
<keyword evidence="1" id="KW-0677">Repeat</keyword>
<dbReference type="PaxDb" id="30732-ENSOMEP00000005089"/>
<feature type="region of interest" description="Disordered" evidence="3">
    <location>
        <begin position="753"/>
        <end position="787"/>
    </location>
</feature>
<dbReference type="OrthoDB" id="10262375at2759"/>
<name>A0A3B3BIQ9_ORYME</name>
<dbReference type="InterPro" id="IPR019734">
    <property type="entry name" value="TPR_rpt"/>
</dbReference>